<evidence type="ECO:0000256" key="4">
    <source>
        <dbReference type="ARBA" id="ARBA00023125"/>
    </source>
</evidence>
<dbReference type="GO" id="GO:0000781">
    <property type="term" value="C:chromosome, telomeric region"/>
    <property type="evidence" value="ECO:0007669"/>
    <property type="project" value="TreeGrafter"/>
</dbReference>
<evidence type="ECO:0000256" key="3">
    <source>
        <dbReference type="ARBA" id="ARBA00022763"/>
    </source>
</evidence>
<comment type="similarity">
    <text evidence="2">Belongs to the replication factor A protein 2 family.</text>
</comment>
<dbReference type="PANTHER" id="PTHR13989:SF34">
    <property type="entry name" value="REPLICATION PROTEIN A 32 KDA SUBUNIT A"/>
    <property type="match status" value="1"/>
</dbReference>
<dbReference type="InterPro" id="IPR014892">
    <property type="entry name" value="RPA_C"/>
</dbReference>
<dbReference type="GO" id="GO:0005662">
    <property type="term" value="C:DNA replication factor A complex"/>
    <property type="evidence" value="ECO:0007669"/>
    <property type="project" value="TreeGrafter"/>
</dbReference>
<keyword evidence="4" id="KW-0238">DNA-binding</keyword>
<dbReference type="GO" id="GO:0035861">
    <property type="term" value="C:site of double-strand break"/>
    <property type="evidence" value="ECO:0007669"/>
    <property type="project" value="TreeGrafter"/>
</dbReference>
<evidence type="ECO:0000256" key="1">
    <source>
        <dbReference type="ARBA" id="ARBA00004123"/>
    </source>
</evidence>
<dbReference type="AlphaFoldDB" id="A0AAU9SB96"/>
<gene>
    <name evidence="10" type="ORF">TAV2_LOCUS13873</name>
</gene>
<comment type="subcellular location">
    <subcellularLocation>
        <location evidence="1">Nucleus</location>
    </subcellularLocation>
</comment>
<keyword evidence="11" id="KW-1185">Reference proteome</keyword>
<reference evidence="10 11" key="1">
    <citation type="submission" date="2022-03" db="EMBL/GenBank/DDBJ databases">
        <authorList>
            <person name="Nunn A."/>
            <person name="Chopra R."/>
            <person name="Nunn A."/>
            <person name="Contreras Garrido A."/>
        </authorList>
    </citation>
    <scope>NUCLEOTIDE SEQUENCE [LARGE SCALE GENOMIC DNA]</scope>
</reference>
<dbReference type="GO" id="GO:0003697">
    <property type="term" value="F:single-stranded DNA binding"/>
    <property type="evidence" value="ECO:0007669"/>
    <property type="project" value="TreeGrafter"/>
</dbReference>
<dbReference type="Gene3D" id="1.10.10.10">
    <property type="entry name" value="Winged helix-like DNA-binding domain superfamily/Winged helix DNA-binding domain"/>
    <property type="match status" value="1"/>
</dbReference>
<accession>A0AAU9SB96</accession>
<dbReference type="GO" id="GO:0006260">
    <property type="term" value="P:DNA replication"/>
    <property type="evidence" value="ECO:0007669"/>
    <property type="project" value="TreeGrafter"/>
</dbReference>
<dbReference type="EMBL" id="OU466860">
    <property type="protein sequence ID" value="CAH2061231.1"/>
    <property type="molecule type" value="Genomic_DNA"/>
</dbReference>
<feature type="domain" description="Replication protein A C-terminal" evidence="9">
    <location>
        <begin position="15"/>
        <end position="123"/>
    </location>
</feature>
<dbReference type="GO" id="GO:0000724">
    <property type="term" value="P:double-strand break repair via homologous recombination"/>
    <property type="evidence" value="ECO:0007669"/>
    <property type="project" value="TreeGrafter"/>
</dbReference>
<keyword evidence="3" id="KW-0227">DNA damage</keyword>
<dbReference type="InterPro" id="IPR036388">
    <property type="entry name" value="WH-like_DNA-bd_sf"/>
</dbReference>
<dbReference type="PANTHER" id="PTHR13989">
    <property type="entry name" value="REPLICATION PROTEIN A-RELATED"/>
    <property type="match status" value="1"/>
</dbReference>
<feature type="compositionally biased region" description="Polar residues" evidence="8">
    <location>
        <begin position="43"/>
        <end position="61"/>
    </location>
</feature>
<organism evidence="10 11">
    <name type="scientific">Thlaspi arvense</name>
    <name type="common">Field penny-cress</name>
    <dbReference type="NCBI Taxonomy" id="13288"/>
    <lineage>
        <taxon>Eukaryota</taxon>
        <taxon>Viridiplantae</taxon>
        <taxon>Streptophyta</taxon>
        <taxon>Embryophyta</taxon>
        <taxon>Tracheophyta</taxon>
        <taxon>Spermatophyta</taxon>
        <taxon>Magnoliopsida</taxon>
        <taxon>eudicotyledons</taxon>
        <taxon>Gunneridae</taxon>
        <taxon>Pentapetalae</taxon>
        <taxon>rosids</taxon>
        <taxon>malvids</taxon>
        <taxon>Brassicales</taxon>
        <taxon>Brassicaceae</taxon>
        <taxon>Thlaspideae</taxon>
        <taxon>Thlaspi</taxon>
    </lineage>
</organism>
<feature type="region of interest" description="Disordered" evidence="8">
    <location>
        <begin position="43"/>
        <end position="65"/>
    </location>
</feature>
<dbReference type="Proteomes" id="UP000836841">
    <property type="component" value="Chromosome 4"/>
</dbReference>
<protein>
    <recommendedName>
        <fullName evidence="9">Replication protein A C-terminal domain-containing protein</fullName>
    </recommendedName>
</protein>
<dbReference type="GO" id="GO:0006289">
    <property type="term" value="P:nucleotide-excision repair"/>
    <property type="evidence" value="ECO:0007669"/>
    <property type="project" value="TreeGrafter"/>
</dbReference>
<sequence>MDFNEVTFHYIECIHFYSQNSGSQSGQQVGDATQSHLANASVNTNQTTTLNPVVPSQSSDGNGRKNVDDMILDYLKQPACTARQQGIHIDEIAQQLKIPKNKLEGVIQSLEGDGLIYSTIDEYHFKHVEL</sequence>
<evidence type="ECO:0000259" key="9">
    <source>
        <dbReference type="Pfam" id="PF08784"/>
    </source>
</evidence>
<evidence type="ECO:0000313" key="10">
    <source>
        <dbReference type="EMBL" id="CAH2061231.1"/>
    </source>
</evidence>
<evidence type="ECO:0000256" key="8">
    <source>
        <dbReference type="SAM" id="MobiDB-lite"/>
    </source>
</evidence>
<evidence type="ECO:0000256" key="6">
    <source>
        <dbReference type="ARBA" id="ARBA00023204"/>
    </source>
</evidence>
<dbReference type="SUPFAM" id="SSF46785">
    <property type="entry name" value="Winged helix' DNA-binding domain"/>
    <property type="match status" value="1"/>
</dbReference>
<evidence type="ECO:0000256" key="7">
    <source>
        <dbReference type="ARBA" id="ARBA00023242"/>
    </source>
</evidence>
<keyword evidence="6" id="KW-0234">DNA repair</keyword>
<dbReference type="InterPro" id="IPR036390">
    <property type="entry name" value="WH_DNA-bd_sf"/>
</dbReference>
<evidence type="ECO:0000256" key="2">
    <source>
        <dbReference type="ARBA" id="ARBA00007815"/>
    </source>
</evidence>
<keyword evidence="7" id="KW-0539">Nucleus</keyword>
<proteinExistence type="inferred from homology"/>
<evidence type="ECO:0000313" key="11">
    <source>
        <dbReference type="Proteomes" id="UP000836841"/>
    </source>
</evidence>
<dbReference type="InterPro" id="IPR040260">
    <property type="entry name" value="RFA2-like"/>
</dbReference>
<dbReference type="Pfam" id="PF08784">
    <property type="entry name" value="RPA_C"/>
    <property type="match status" value="1"/>
</dbReference>
<evidence type="ECO:0000256" key="5">
    <source>
        <dbReference type="ARBA" id="ARBA00023172"/>
    </source>
</evidence>
<name>A0AAU9SB96_THLAR</name>
<dbReference type="FunFam" id="1.10.10.10:FF:000168">
    <property type="entry name" value="Replication protein A 32 kDa subunit"/>
    <property type="match status" value="1"/>
</dbReference>
<keyword evidence="5" id="KW-0233">DNA recombination</keyword>